<proteinExistence type="predicted"/>
<protein>
    <submittedName>
        <fullName evidence="1">Uncharacterized protein</fullName>
    </submittedName>
</protein>
<organism evidence="1 2">
    <name type="scientific">Paraburkholderia piptadeniae</name>
    <dbReference type="NCBI Taxonomy" id="1701573"/>
    <lineage>
        <taxon>Bacteria</taxon>
        <taxon>Pseudomonadati</taxon>
        <taxon>Pseudomonadota</taxon>
        <taxon>Betaproteobacteria</taxon>
        <taxon>Burkholderiales</taxon>
        <taxon>Burkholderiaceae</taxon>
        <taxon>Paraburkholderia</taxon>
    </lineage>
</organism>
<reference evidence="1" key="1">
    <citation type="submission" date="2016-12" db="EMBL/GenBank/DDBJ databases">
        <authorList>
            <person name="Moulin L."/>
        </authorList>
    </citation>
    <scope>NUCLEOTIDE SEQUENCE [LARGE SCALE GENOMIC DNA]</scope>
    <source>
        <strain evidence="1">STM 7183</strain>
    </source>
</reference>
<comment type="caution">
    <text evidence="1">The sequence shown here is derived from an EMBL/GenBank/DDBJ whole genome shotgun (WGS) entry which is preliminary data.</text>
</comment>
<keyword evidence="2" id="KW-1185">Reference proteome</keyword>
<dbReference type="AlphaFoldDB" id="A0A1N7SHR7"/>
<dbReference type="Proteomes" id="UP000195569">
    <property type="component" value="Unassembled WGS sequence"/>
</dbReference>
<gene>
    <name evidence="1" type="ORF">BN2476_530055</name>
</gene>
<name>A0A1N7SHR7_9BURK</name>
<dbReference type="EMBL" id="CYGY02000053">
    <property type="protein sequence ID" value="SIT46927.1"/>
    <property type="molecule type" value="Genomic_DNA"/>
</dbReference>
<accession>A0A1N7SHR7</accession>
<evidence type="ECO:0000313" key="2">
    <source>
        <dbReference type="Proteomes" id="UP000195569"/>
    </source>
</evidence>
<evidence type="ECO:0000313" key="1">
    <source>
        <dbReference type="EMBL" id="SIT46927.1"/>
    </source>
</evidence>
<sequence>MYLLSVQVNEMPVTCLGVIDRALAYVPLPKLVDTDRGGQASARFLDLTGPLVFRPLRHRVH</sequence>